<evidence type="ECO:0000313" key="4">
    <source>
        <dbReference type="Proteomes" id="UP000526408"/>
    </source>
</evidence>
<name>A0A7X6JW16_9RHOB</name>
<feature type="transmembrane region" description="Helical" evidence="1">
    <location>
        <begin position="32"/>
        <end position="55"/>
    </location>
</feature>
<reference evidence="3 4" key="1">
    <citation type="submission" date="2020-04" db="EMBL/GenBank/DDBJ databases">
        <authorList>
            <person name="Yoon J."/>
        </authorList>
    </citation>
    <scope>NUCLEOTIDE SEQUENCE [LARGE SCALE GENOMIC DNA]</scope>
    <source>
        <strain evidence="3 4">KMU-115</strain>
    </source>
</reference>
<dbReference type="EMBL" id="JAAZQQ010000001">
    <property type="protein sequence ID" value="NKX43245.1"/>
    <property type="molecule type" value="Genomic_DNA"/>
</dbReference>
<keyword evidence="1" id="KW-1133">Transmembrane helix</keyword>
<keyword evidence="1" id="KW-0812">Transmembrane</keyword>
<proteinExistence type="predicted"/>
<keyword evidence="1" id="KW-0472">Membrane</keyword>
<feature type="domain" description="EamA" evidence="2">
    <location>
        <begin position="6"/>
        <end position="109"/>
    </location>
</feature>
<organism evidence="3 4">
    <name type="scientific">Roseicyclus persicicus</name>
    <dbReference type="NCBI Taxonomy" id="2650661"/>
    <lineage>
        <taxon>Bacteria</taxon>
        <taxon>Pseudomonadati</taxon>
        <taxon>Pseudomonadota</taxon>
        <taxon>Alphaproteobacteria</taxon>
        <taxon>Rhodobacterales</taxon>
        <taxon>Roseobacteraceae</taxon>
        <taxon>Roseicyclus</taxon>
    </lineage>
</organism>
<feature type="transmembrane region" description="Helical" evidence="1">
    <location>
        <begin position="67"/>
        <end position="87"/>
    </location>
</feature>
<dbReference type="SUPFAM" id="SSF103481">
    <property type="entry name" value="Multidrug resistance efflux transporter EmrE"/>
    <property type="match status" value="1"/>
</dbReference>
<dbReference type="Gene3D" id="1.10.3730.20">
    <property type="match status" value="1"/>
</dbReference>
<comment type="caution">
    <text evidence="3">The sequence shown here is derived from an EMBL/GenBank/DDBJ whole genome shotgun (WGS) entry which is preliminary data.</text>
</comment>
<dbReference type="AlphaFoldDB" id="A0A7X6JW16"/>
<dbReference type="RefSeq" id="WP_168621627.1">
    <property type="nucleotide sequence ID" value="NZ_JAAZQQ010000001.1"/>
</dbReference>
<dbReference type="GO" id="GO:0016020">
    <property type="term" value="C:membrane"/>
    <property type="evidence" value="ECO:0007669"/>
    <property type="project" value="InterPro"/>
</dbReference>
<dbReference type="InterPro" id="IPR037185">
    <property type="entry name" value="EmrE-like"/>
</dbReference>
<feature type="transmembrane region" description="Helical" evidence="1">
    <location>
        <begin position="6"/>
        <end position="25"/>
    </location>
</feature>
<protein>
    <recommendedName>
        <fullName evidence="2">EamA domain-containing protein</fullName>
    </recommendedName>
</protein>
<evidence type="ECO:0000313" key="3">
    <source>
        <dbReference type="EMBL" id="NKX43245.1"/>
    </source>
</evidence>
<dbReference type="Pfam" id="PF00892">
    <property type="entry name" value="EamA"/>
    <property type="match status" value="1"/>
</dbReference>
<dbReference type="InterPro" id="IPR000620">
    <property type="entry name" value="EamA_dom"/>
</dbReference>
<accession>A0A7X6JW16</accession>
<keyword evidence="4" id="KW-1185">Reference proteome</keyword>
<sequence>MQSITLGFGFITVTALVVIAGDFLLKLAADRGLAALSLLVVVGIVLYGISALLWFGAMRHLSLGQAGVAYSMLTLVALALIGAAVFGERLGLRECAGIGCALAAMLLMTRVE</sequence>
<evidence type="ECO:0000256" key="1">
    <source>
        <dbReference type="SAM" id="Phobius"/>
    </source>
</evidence>
<evidence type="ECO:0000259" key="2">
    <source>
        <dbReference type="Pfam" id="PF00892"/>
    </source>
</evidence>
<gene>
    <name evidence="3" type="ORF">HCU73_01470</name>
</gene>
<dbReference type="Proteomes" id="UP000526408">
    <property type="component" value="Unassembled WGS sequence"/>
</dbReference>